<feature type="compositionally biased region" description="Low complexity" evidence="2">
    <location>
        <begin position="232"/>
        <end position="245"/>
    </location>
</feature>
<feature type="region of interest" description="Disordered" evidence="2">
    <location>
        <begin position="222"/>
        <end position="270"/>
    </location>
</feature>
<proteinExistence type="inferred from homology"/>
<name>A0A182UHF5_9DIPT</name>
<evidence type="ECO:0000256" key="1">
    <source>
        <dbReference type="RuleBase" id="RU364123"/>
    </source>
</evidence>
<evidence type="ECO:0000256" key="2">
    <source>
        <dbReference type="SAM" id="MobiDB-lite"/>
    </source>
</evidence>
<dbReference type="GO" id="GO:0005977">
    <property type="term" value="P:glycogen metabolic process"/>
    <property type="evidence" value="ECO:0007669"/>
    <property type="project" value="UniProtKB-UniPathway"/>
</dbReference>
<reference evidence="4" key="1">
    <citation type="submission" date="2014-01" db="EMBL/GenBank/DDBJ databases">
        <title>The Genome Sequence of Anopheles melas CM1001059_A (V2).</title>
        <authorList>
            <consortium name="The Broad Institute Genomics Platform"/>
            <person name="Neafsey D.E."/>
            <person name="Besansky N."/>
            <person name="Howell P."/>
            <person name="Walton C."/>
            <person name="Young S.K."/>
            <person name="Zeng Q."/>
            <person name="Gargeya S."/>
            <person name="Fitzgerald M."/>
            <person name="Haas B."/>
            <person name="Abouelleil A."/>
            <person name="Allen A.W."/>
            <person name="Alvarado L."/>
            <person name="Arachchi H.M."/>
            <person name="Berlin A.M."/>
            <person name="Chapman S.B."/>
            <person name="Gainer-Dewar J."/>
            <person name="Goldberg J."/>
            <person name="Griggs A."/>
            <person name="Gujja S."/>
            <person name="Hansen M."/>
            <person name="Howarth C."/>
            <person name="Imamovic A."/>
            <person name="Ireland A."/>
            <person name="Larimer J."/>
            <person name="McCowan C."/>
            <person name="Murphy C."/>
            <person name="Pearson M."/>
            <person name="Poon T.W."/>
            <person name="Priest M."/>
            <person name="Roberts A."/>
            <person name="Saif S."/>
            <person name="Shea T."/>
            <person name="Sisk P."/>
            <person name="Sykes S."/>
            <person name="Wortman J."/>
            <person name="Nusbaum C."/>
            <person name="Birren B."/>
        </authorList>
    </citation>
    <scope>NUCLEOTIDE SEQUENCE [LARGE SCALE GENOMIC DNA]</scope>
    <source>
        <strain evidence="4">CM1001059</strain>
    </source>
</reference>
<comment type="pathway">
    <text evidence="1">Glycan biosynthesis; glycogen metabolism.</text>
</comment>
<dbReference type="PANTHER" id="PTHR10749">
    <property type="entry name" value="PHOSPHORYLASE B KINASE REGULATORY SUBUNIT"/>
    <property type="match status" value="1"/>
</dbReference>
<dbReference type="GO" id="GO:0005964">
    <property type="term" value="C:phosphorylase kinase complex"/>
    <property type="evidence" value="ECO:0007669"/>
    <property type="project" value="TreeGrafter"/>
</dbReference>
<keyword evidence="1" id="KW-1003">Cell membrane</keyword>
<comment type="similarity">
    <text evidence="1">Belongs to the phosphorylase b kinase regulatory chain family.</text>
</comment>
<dbReference type="STRING" id="34690.A0A182UHF5"/>
<keyword evidence="4" id="KW-1185">Reference proteome</keyword>
<accession>A0A182UHF5</accession>
<dbReference type="VEuPathDB" id="VectorBase:AMEC020468"/>
<keyword evidence="1" id="KW-0449">Lipoprotein</keyword>
<keyword evidence="1" id="KW-0119">Carbohydrate metabolism</keyword>
<sequence length="351" mass="38820">MIDLLKGEINFLKSAWQNLLGRPLLTLVLKTIFDHDEYYTSRDPALLASNFTDILAFLSYSWRHLLGRPTITLMATNWLLDNNKVPLAMIQTMKKLKSGYISGTRVILGNLGDFINTSAITDLSFLGSQEDGYPDKLNPAVQAYLDEHLLRSFSHRASTTSIRSSGLRPKNLRRRMSVKGAIKKTRSINVDSETLGMEGNVTERRLSHVTPQWLEPNQTTVGAAGAAGAGTGAAATGPSGGSPTSRDPSPNTQAQQQQQQPRYGTERVSLDDDGKKLHIQTSATAAMPKIHIQPLPRHRPTTETNFENTEVEELIAMLRETENLEEQGDILQHLVDTQGLDFNTANTSRNE</sequence>
<keyword evidence="1" id="KW-0636">Prenylation</keyword>
<dbReference type="UniPathway" id="UPA00163"/>
<comment type="subcellular location">
    <subcellularLocation>
        <location evidence="1">Cell membrane</location>
        <topology evidence="1">Lipid-anchor</topology>
        <orientation evidence="1">Cytoplasmic side</orientation>
    </subcellularLocation>
</comment>
<keyword evidence="1" id="KW-0321">Glycogen metabolism</keyword>
<dbReference type="EnsemblMetazoa" id="AMEC020468-RA">
    <property type="protein sequence ID" value="AMEC020468-PA"/>
    <property type="gene ID" value="AMEC020468"/>
</dbReference>
<evidence type="ECO:0000313" key="4">
    <source>
        <dbReference type="Proteomes" id="UP000075902"/>
    </source>
</evidence>
<keyword evidence="1" id="KW-0112">Calmodulin-binding</keyword>
<reference evidence="3" key="2">
    <citation type="submission" date="2020-05" db="UniProtKB">
        <authorList>
            <consortium name="EnsemblMetazoa"/>
        </authorList>
    </citation>
    <scope>IDENTIFICATION</scope>
    <source>
        <strain evidence="3">CM1001059</strain>
    </source>
</reference>
<dbReference type="GO" id="GO:0005516">
    <property type="term" value="F:calmodulin binding"/>
    <property type="evidence" value="ECO:0007669"/>
    <property type="project" value="UniProtKB-KW"/>
</dbReference>
<dbReference type="PANTHER" id="PTHR10749:SF7">
    <property type="entry name" value="PHOSPHORYLASE B KINASE REGULATORY SUBUNIT ALPHA-RELATED"/>
    <property type="match status" value="1"/>
</dbReference>
<dbReference type="GO" id="GO:0005886">
    <property type="term" value="C:plasma membrane"/>
    <property type="evidence" value="ECO:0007669"/>
    <property type="project" value="UniProtKB-SubCell"/>
</dbReference>
<dbReference type="InterPro" id="IPR008734">
    <property type="entry name" value="PHK_A/B_su"/>
</dbReference>
<dbReference type="AlphaFoldDB" id="A0A182UHF5"/>
<dbReference type="Proteomes" id="UP000075902">
    <property type="component" value="Unassembled WGS sequence"/>
</dbReference>
<protein>
    <recommendedName>
        <fullName evidence="1">Phosphorylase b kinase regulatory subunit</fullName>
    </recommendedName>
</protein>
<evidence type="ECO:0000313" key="3">
    <source>
        <dbReference type="EnsemblMetazoa" id="AMEC020468-PA"/>
    </source>
</evidence>
<comment type="function">
    <text evidence="1">Phosphorylase b kinase catalyzes the phosphorylation of serine in certain substrates, including troponin I.</text>
</comment>
<keyword evidence="1" id="KW-0472">Membrane</keyword>
<organism evidence="3 4">
    <name type="scientific">Anopheles melas</name>
    <dbReference type="NCBI Taxonomy" id="34690"/>
    <lineage>
        <taxon>Eukaryota</taxon>
        <taxon>Metazoa</taxon>
        <taxon>Ecdysozoa</taxon>
        <taxon>Arthropoda</taxon>
        <taxon>Hexapoda</taxon>
        <taxon>Insecta</taxon>
        <taxon>Pterygota</taxon>
        <taxon>Neoptera</taxon>
        <taxon>Endopterygota</taxon>
        <taxon>Diptera</taxon>
        <taxon>Nematocera</taxon>
        <taxon>Culicoidea</taxon>
        <taxon>Culicidae</taxon>
        <taxon>Anophelinae</taxon>
        <taxon>Anopheles</taxon>
    </lineage>
</organism>